<dbReference type="Gene3D" id="3.40.50.300">
    <property type="entry name" value="P-loop containing nucleotide triphosphate hydrolases"/>
    <property type="match status" value="1"/>
</dbReference>
<dbReference type="CDD" id="cd05387">
    <property type="entry name" value="BY-kinase"/>
    <property type="match status" value="1"/>
</dbReference>
<feature type="region of interest" description="Disordered" evidence="9">
    <location>
        <begin position="496"/>
        <end position="594"/>
    </location>
</feature>
<dbReference type="Pfam" id="PF02706">
    <property type="entry name" value="Wzz"/>
    <property type="match status" value="1"/>
</dbReference>
<dbReference type="GO" id="GO:0005524">
    <property type="term" value="F:ATP binding"/>
    <property type="evidence" value="ECO:0007669"/>
    <property type="project" value="UniProtKB-KW"/>
</dbReference>
<evidence type="ECO:0000313" key="12">
    <source>
        <dbReference type="EMBL" id="GIG19672.1"/>
    </source>
</evidence>
<name>A0A919U0M4_9CELL</name>
<reference evidence="12" key="1">
    <citation type="submission" date="2021-01" db="EMBL/GenBank/DDBJ databases">
        <title>Whole genome shotgun sequence of Cellulomonas chitinilytica NBRC 110799.</title>
        <authorList>
            <person name="Komaki H."/>
            <person name="Tamura T."/>
        </authorList>
    </citation>
    <scope>NUCLEOTIDE SEQUENCE</scope>
    <source>
        <strain evidence="12">NBRC 110799</strain>
    </source>
</reference>
<keyword evidence="8 10" id="KW-0472">Membrane</keyword>
<evidence type="ECO:0000256" key="4">
    <source>
        <dbReference type="ARBA" id="ARBA00022692"/>
    </source>
</evidence>
<feature type="compositionally biased region" description="Low complexity" evidence="9">
    <location>
        <begin position="496"/>
        <end position="517"/>
    </location>
</feature>
<feature type="compositionally biased region" description="Basic and acidic residues" evidence="9">
    <location>
        <begin position="534"/>
        <end position="559"/>
    </location>
</feature>
<evidence type="ECO:0000256" key="7">
    <source>
        <dbReference type="ARBA" id="ARBA00022989"/>
    </source>
</evidence>
<feature type="transmembrane region" description="Helical" evidence="10">
    <location>
        <begin position="14"/>
        <end position="32"/>
    </location>
</feature>
<dbReference type="GO" id="GO:0005886">
    <property type="term" value="C:plasma membrane"/>
    <property type="evidence" value="ECO:0007669"/>
    <property type="project" value="UniProtKB-SubCell"/>
</dbReference>
<dbReference type="AlphaFoldDB" id="A0A919U0M4"/>
<evidence type="ECO:0000313" key="13">
    <source>
        <dbReference type="Proteomes" id="UP000632740"/>
    </source>
</evidence>
<evidence type="ECO:0000256" key="1">
    <source>
        <dbReference type="ARBA" id="ARBA00004651"/>
    </source>
</evidence>
<evidence type="ECO:0000256" key="2">
    <source>
        <dbReference type="ARBA" id="ARBA00006683"/>
    </source>
</evidence>
<keyword evidence="6" id="KW-0067">ATP-binding</keyword>
<proteinExistence type="inferred from homology"/>
<dbReference type="PANTHER" id="PTHR32309:SF13">
    <property type="entry name" value="FERRIC ENTEROBACTIN TRANSPORT PROTEIN FEPE"/>
    <property type="match status" value="1"/>
</dbReference>
<dbReference type="InterPro" id="IPR050445">
    <property type="entry name" value="Bact_polysacc_biosynth/exp"/>
</dbReference>
<evidence type="ECO:0000256" key="10">
    <source>
        <dbReference type="SAM" id="Phobius"/>
    </source>
</evidence>
<keyword evidence="7 10" id="KW-1133">Transmembrane helix</keyword>
<dbReference type="NCBIfam" id="TIGR01007">
    <property type="entry name" value="eps_fam"/>
    <property type="match status" value="1"/>
</dbReference>
<dbReference type="InterPro" id="IPR003856">
    <property type="entry name" value="LPS_length_determ_N"/>
</dbReference>
<dbReference type="Proteomes" id="UP000632740">
    <property type="component" value="Unassembled WGS sequence"/>
</dbReference>
<dbReference type="InterPro" id="IPR027417">
    <property type="entry name" value="P-loop_NTPase"/>
</dbReference>
<evidence type="ECO:0000256" key="5">
    <source>
        <dbReference type="ARBA" id="ARBA00022741"/>
    </source>
</evidence>
<evidence type="ECO:0000259" key="11">
    <source>
        <dbReference type="Pfam" id="PF02706"/>
    </source>
</evidence>
<comment type="similarity">
    <text evidence="2">Belongs to the CpsC/CapA family.</text>
</comment>
<evidence type="ECO:0000256" key="3">
    <source>
        <dbReference type="ARBA" id="ARBA00022475"/>
    </source>
</evidence>
<protein>
    <recommendedName>
        <fullName evidence="11">Polysaccharide chain length determinant N-terminal domain-containing protein</fullName>
    </recommendedName>
</protein>
<sequence>MEIGEYLAALRKRWYVIVVLAVLGAGIGYQQAQASTPMYRSTAKVFVSLARGDTVADLVQGSTYTRNLVESYVQLTTVPAVLEPVIDELDLPVSAKQLASVVHAEAPLDTMLIEISASSRSAQRASDVANAVANQLSETVESLSPTSADGVASVKITMVGEATPAGVPFSPNTKLLVATGGALGLAIGFAIALAWARLDTKVRGTADLPREPARPLLGLIPHDRSISTEGPRTIIEHPRGALAEAYRRVRANLDFLDSTDPVRAFVVTSTVPREGKSTTSVSLALALADTGRRVLLVDADLRRPAVARICGLEGEVGLTTILARKATLADVRQPWGIEGLDVVTAGRVPPNPTQLIDSAAIAAFLEEAKATYDMVIVDTSPLLAVSDAAVLARRTNGAIVVARARKVDRHHLQEALTTLDTLGAPCLGLVLNGGPRKRRATSYGYMEPRRRPRIPRRADRNGPTDVATETAEVPLVAASAVDVAPAQVAAPAAPAATSPATSPAAPAAAPAHAPSSSDGAGTPAIELPVGPDEPTGRHSHADGGRTSDGDAPADGRDEPVPAGAARVRVNGTPATGAAPDEAPLPHQHTEVEIA</sequence>
<evidence type="ECO:0000256" key="6">
    <source>
        <dbReference type="ARBA" id="ARBA00022840"/>
    </source>
</evidence>
<dbReference type="PANTHER" id="PTHR32309">
    <property type="entry name" value="TYROSINE-PROTEIN KINASE"/>
    <property type="match status" value="1"/>
</dbReference>
<keyword evidence="5" id="KW-0547">Nucleotide-binding</keyword>
<keyword evidence="13" id="KW-1185">Reference proteome</keyword>
<feature type="domain" description="Polysaccharide chain length determinant N-terminal" evidence="11">
    <location>
        <begin position="2"/>
        <end position="89"/>
    </location>
</feature>
<keyword evidence="3" id="KW-1003">Cell membrane</keyword>
<comment type="caution">
    <text evidence="12">The sequence shown here is derived from an EMBL/GenBank/DDBJ whole genome shotgun (WGS) entry which is preliminary data.</text>
</comment>
<feature type="region of interest" description="Disordered" evidence="9">
    <location>
        <begin position="435"/>
        <end position="467"/>
    </location>
</feature>
<comment type="subcellular location">
    <subcellularLocation>
        <location evidence="1">Cell membrane</location>
        <topology evidence="1">Multi-pass membrane protein</topology>
    </subcellularLocation>
</comment>
<dbReference type="Pfam" id="PF10609">
    <property type="entry name" value="ParA"/>
    <property type="match status" value="1"/>
</dbReference>
<organism evidence="12 13">
    <name type="scientific">Cellulomonas chitinilytica</name>
    <dbReference type="NCBI Taxonomy" id="398759"/>
    <lineage>
        <taxon>Bacteria</taxon>
        <taxon>Bacillati</taxon>
        <taxon>Actinomycetota</taxon>
        <taxon>Actinomycetes</taxon>
        <taxon>Micrococcales</taxon>
        <taxon>Cellulomonadaceae</taxon>
        <taxon>Cellulomonas</taxon>
    </lineage>
</organism>
<evidence type="ECO:0000256" key="8">
    <source>
        <dbReference type="ARBA" id="ARBA00023136"/>
    </source>
</evidence>
<evidence type="ECO:0000256" key="9">
    <source>
        <dbReference type="SAM" id="MobiDB-lite"/>
    </source>
</evidence>
<dbReference type="RefSeq" id="WP_203747835.1">
    <property type="nucleotide sequence ID" value="NZ_BONK01000001.1"/>
</dbReference>
<dbReference type="InterPro" id="IPR033756">
    <property type="entry name" value="YlxH/NBP35"/>
</dbReference>
<dbReference type="InterPro" id="IPR005702">
    <property type="entry name" value="Wzc-like_C"/>
</dbReference>
<accession>A0A919U0M4</accession>
<gene>
    <name evidence="12" type="ORF">Cch01nite_03960</name>
</gene>
<dbReference type="SUPFAM" id="SSF52540">
    <property type="entry name" value="P-loop containing nucleoside triphosphate hydrolases"/>
    <property type="match status" value="1"/>
</dbReference>
<keyword evidence="4 10" id="KW-0812">Transmembrane</keyword>
<dbReference type="EMBL" id="BONK01000001">
    <property type="protein sequence ID" value="GIG19672.1"/>
    <property type="molecule type" value="Genomic_DNA"/>
</dbReference>